<evidence type="ECO:0008006" key="9">
    <source>
        <dbReference type="Google" id="ProtNLM"/>
    </source>
</evidence>
<proteinExistence type="predicted"/>
<evidence type="ECO:0000256" key="4">
    <source>
        <dbReference type="ARBA" id="ARBA00022840"/>
    </source>
</evidence>
<evidence type="ECO:0000313" key="8">
    <source>
        <dbReference type="Proteomes" id="UP000298416"/>
    </source>
</evidence>
<dbReference type="PANTHER" id="PTHR15140">
    <property type="entry name" value="TUBULIN-SPECIFIC CHAPERONE E"/>
    <property type="match status" value="1"/>
</dbReference>
<keyword evidence="2" id="KW-0547">Nucleotide-binding</keyword>
<keyword evidence="8" id="KW-1185">Reference proteome</keyword>
<dbReference type="Pfam" id="PF23559">
    <property type="entry name" value="WHD_DRP"/>
    <property type="match status" value="1"/>
</dbReference>
<keyword evidence="4" id="KW-0067">ATP-binding</keyword>
<gene>
    <name evidence="7" type="ORF">SASPL_151698</name>
</gene>
<dbReference type="Gene3D" id="1.20.5.4130">
    <property type="match status" value="1"/>
</dbReference>
<keyword evidence="1" id="KW-0677">Repeat</keyword>
<dbReference type="InterPro" id="IPR036388">
    <property type="entry name" value="WH-like_DNA-bd_sf"/>
</dbReference>
<dbReference type="Pfam" id="PF23598">
    <property type="entry name" value="LRR_14"/>
    <property type="match status" value="1"/>
</dbReference>
<organism evidence="7">
    <name type="scientific">Salvia splendens</name>
    <name type="common">Scarlet sage</name>
    <dbReference type="NCBI Taxonomy" id="180675"/>
    <lineage>
        <taxon>Eukaryota</taxon>
        <taxon>Viridiplantae</taxon>
        <taxon>Streptophyta</taxon>
        <taxon>Embryophyta</taxon>
        <taxon>Tracheophyta</taxon>
        <taxon>Spermatophyta</taxon>
        <taxon>Magnoliopsida</taxon>
        <taxon>eudicotyledons</taxon>
        <taxon>Gunneridae</taxon>
        <taxon>Pentapetalae</taxon>
        <taxon>asterids</taxon>
        <taxon>lamiids</taxon>
        <taxon>Lamiales</taxon>
        <taxon>Lamiaceae</taxon>
        <taxon>Nepetoideae</taxon>
        <taxon>Mentheae</taxon>
        <taxon>Salviinae</taxon>
        <taxon>Salvia</taxon>
        <taxon>Salvia subgen. Calosphace</taxon>
        <taxon>core Calosphace</taxon>
    </lineage>
</organism>
<evidence type="ECO:0000256" key="2">
    <source>
        <dbReference type="ARBA" id="ARBA00022741"/>
    </source>
</evidence>
<dbReference type="AlphaFoldDB" id="A0A8X8YZB8"/>
<dbReference type="Proteomes" id="UP000298416">
    <property type="component" value="Unassembled WGS sequence"/>
</dbReference>
<reference evidence="7" key="2">
    <citation type="submission" date="2020-08" db="EMBL/GenBank/DDBJ databases">
        <title>Plant Genome Project.</title>
        <authorList>
            <person name="Zhang R.-G."/>
        </authorList>
    </citation>
    <scope>NUCLEOTIDE SEQUENCE</scope>
    <source>
        <strain evidence="7">Huo1</strain>
        <tissue evidence="7">Leaf</tissue>
    </source>
</reference>
<feature type="domain" description="Disease resistance protein winged helix" evidence="5">
    <location>
        <begin position="176"/>
        <end position="244"/>
    </location>
</feature>
<dbReference type="GO" id="GO:0006952">
    <property type="term" value="P:defense response"/>
    <property type="evidence" value="ECO:0007669"/>
    <property type="project" value="UniProtKB-KW"/>
</dbReference>
<sequence>MAYNLQSLITVLQQILHPQQTRWIVNQNKPQLESILEKAESLLQILEKCSHAKIASLESRIRDSAHRVEDIIESRMVHQMLSTPQGVDGSLLLFSFFTPYLEQVLQQLDLEQDLELVTRDLDFATGQAVKPTELESVKLVEVEEKKMLDGAPFSSSKNYLVGVDEDLMQLKDRLLEHYEIKGSRLIRQWIAQGFVKSNGDKSLEEEAEDYLKALVDRNLLSVTRKKSNGKPLSYSIHDLLWDLCRREANEDSFRCVSFQPSYEMEDEYVSPQLMPHARSFICTWKKNISPMFSTLRLLRVLDVIRMVFEEFPREIIQLVNLRYLAFSCTSGLPIGISRLWYLQTLISAQYVPYVPSELWEMSELRHLKLITKFKIKETTFVHKKLQTLSCVWVLPSLIRSGFFETIPNIRKLGIYYEDSPKIEIDLSYLHKLEKLKCQSALNKDGSRFLHKLRFPCYIGKLTLVGCVVFRSFLTTLRALPNLGVLKIEACVFESEVEVEEEWKLADGDEFCSLRYLCLKDLNLVRWIADETNFPRLEKLIVSGCFKLEEIPSGIGEIPTLQEISLHECEDYLVASVERIMEDQLECGNDDLKVVITH</sequence>
<comment type="caution">
    <text evidence="7">The sequence shown here is derived from an EMBL/GenBank/DDBJ whole genome shotgun (WGS) entry which is preliminary data.</text>
</comment>
<evidence type="ECO:0000313" key="7">
    <source>
        <dbReference type="EMBL" id="KAG6386532.1"/>
    </source>
</evidence>
<dbReference type="Gene3D" id="3.80.10.10">
    <property type="entry name" value="Ribonuclease Inhibitor"/>
    <property type="match status" value="1"/>
</dbReference>
<dbReference type="EMBL" id="PNBA02000021">
    <property type="protein sequence ID" value="KAG6386532.1"/>
    <property type="molecule type" value="Genomic_DNA"/>
</dbReference>
<evidence type="ECO:0000259" key="5">
    <source>
        <dbReference type="Pfam" id="PF23559"/>
    </source>
</evidence>
<dbReference type="PANTHER" id="PTHR15140:SF37">
    <property type="entry name" value="UBIQUITIN-LIKE DOMAIN-CONTAINING PROTEIN"/>
    <property type="match status" value="1"/>
</dbReference>
<evidence type="ECO:0000256" key="1">
    <source>
        <dbReference type="ARBA" id="ARBA00022737"/>
    </source>
</evidence>
<keyword evidence="3" id="KW-0611">Plant defense</keyword>
<dbReference type="InterPro" id="IPR032675">
    <property type="entry name" value="LRR_dom_sf"/>
</dbReference>
<evidence type="ECO:0000256" key="3">
    <source>
        <dbReference type="ARBA" id="ARBA00022821"/>
    </source>
</evidence>
<accession>A0A8X8YZB8</accession>
<feature type="domain" description="Disease resistance R13L4/SHOC-2-like LRR" evidence="6">
    <location>
        <begin position="276"/>
        <end position="436"/>
    </location>
</feature>
<reference evidence="7" key="1">
    <citation type="submission" date="2018-01" db="EMBL/GenBank/DDBJ databases">
        <authorList>
            <person name="Mao J.F."/>
        </authorList>
    </citation>
    <scope>NUCLEOTIDE SEQUENCE</scope>
    <source>
        <strain evidence="7">Huo1</strain>
        <tissue evidence="7">Leaf</tissue>
    </source>
</reference>
<protein>
    <recommendedName>
        <fullName evidence="9">Disease resistance protein RPM1</fullName>
    </recommendedName>
</protein>
<name>A0A8X8YZB8_SALSN</name>
<dbReference type="InterPro" id="IPR058922">
    <property type="entry name" value="WHD_DRP"/>
</dbReference>
<dbReference type="Gene3D" id="1.10.10.10">
    <property type="entry name" value="Winged helix-like DNA-binding domain superfamily/Winged helix DNA-binding domain"/>
    <property type="match status" value="1"/>
</dbReference>
<evidence type="ECO:0000259" key="6">
    <source>
        <dbReference type="Pfam" id="PF23598"/>
    </source>
</evidence>
<dbReference type="SUPFAM" id="SSF52058">
    <property type="entry name" value="L domain-like"/>
    <property type="match status" value="1"/>
</dbReference>
<dbReference type="InterPro" id="IPR055414">
    <property type="entry name" value="LRR_R13L4/SHOC2-like"/>
</dbReference>